<dbReference type="GO" id="GO:0006508">
    <property type="term" value="P:proteolysis"/>
    <property type="evidence" value="ECO:0007669"/>
    <property type="project" value="UniProtKB-KW"/>
</dbReference>
<accession>A0AAV8WCM9</accession>
<organism evidence="6 7">
    <name type="scientific">Exocentrus adspersus</name>
    <dbReference type="NCBI Taxonomy" id="1586481"/>
    <lineage>
        <taxon>Eukaryota</taxon>
        <taxon>Metazoa</taxon>
        <taxon>Ecdysozoa</taxon>
        <taxon>Arthropoda</taxon>
        <taxon>Hexapoda</taxon>
        <taxon>Insecta</taxon>
        <taxon>Pterygota</taxon>
        <taxon>Neoptera</taxon>
        <taxon>Endopterygota</taxon>
        <taxon>Coleoptera</taxon>
        <taxon>Polyphaga</taxon>
        <taxon>Cucujiformia</taxon>
        <taxon>Chrysomeloidea</taxon>
        <taxon>Cerambycidae</taxon>
        <taxon>Lamiinae</taxon>
        <taxon>Acanthocinini</taxon>
        <taxon>Exocentrus</taxon>
    </lineage>
</organism>
<dbReference type="InterPro" id="IPR008758">
    <property type="entry name" value="Peptidase_S28"/>
</dbReference>
<comment type="similarity">
    <text evidence="1">Belongs to the peptidase S28 family.</text>
</comment>
<dbReference type="SUPFAM" id="SSF53474">
    <property type="entry name" value="alpha/beta-Hydrolases"/>
    <property type="match status" value="1"/>
</dbReference>
<dbReference type="Proteomes" id="UP001159042">
    <property type="component" value="Unassembled WGS sequence"/>
</dbReference>
<keyword evidence="5" id="KW-0325">Glycoprotein</keyword>
<keyword evidence="2" id="KW-0645">Protease</keyword>
<dbReference type="PANTHER" id="PTHR11010">
    <property type="entry name" value="PROTEASE S28 PRO-X CARBOXYPEPTIDASE-RELATED"/>
    <property type="match status" value="1"/>
</dbReference>
<dbReference type="PANTHER" id="PTHR11010:SF38">
    <property type="entry name" value="LYSOSOMAL PRO-X CARBOXYPEPTIDASE"/>
    <property type="match status" value="1"/>
</dbReference>
<dbReference type="Gene3D" id="3.40.50.1820">
    <property type="entry name" value="alpha/beta hydrolase"/>
    <property type="match status" value="1"/>
</dbReference>
<keyword evidence="4" id="KW-0378">Hydrolase</keyword>
<comment type="caution">
    <text evidence="6">The sequence shown here is derived from an EMBL/GenBank/DDBJ whole genome shotgun (WGS) entry which is preliminary data.</text>
</comment>
<protein>
    <recommendedName>
        <fullName evidence="8">Lysosomal Pro-X carboxypeptidase</fullName>
    </recommendedName>
</protein>
<evidence type="ECO:0000256" key="2">
    <source>
        <dbReference type="ARBA" id="ARBA00022670"/>
    </source>
</evidence>
<evidence type="ECO:0000313" key="7">
    <source>
        <dbReference type="Proteomes" id="UP001159042"/>
    </source>
</evidence>
<evidence type="ECO:0000256" key="5">
    <source>
        <dbReference type="ARBA" id="ARBA00023180"/>
    </source>
</evidence>
<dbReference type="GO" id="GO:0008239">
    <property type="term" value="F:dipeptidyl-peptidase activity"/>
    <property type="evidence" value="ECO:0007669"/>
    <property type="project" value="TreeGrafter"/>
</dbReference>
<keyword evidence="3" id="KW-0732">Signal</keyword>
<dbReference type="GO" id="GO:0070008">
    <property type="term" value="F:serine-type exopeptidase activity"/>
    <property type="evidence" value="ECO:0007669"/>
    <property type="project" value="InterPro"/>
</dbReference>
<reference evidence="6 7" key="1">
    <citation type="journal article" date="2023" name="Insect Mol. Biol.">
        <title>Genome sequencing provides insights into the evolution of gene families encoding plant cell wall-degrading enzymes in longhorned beetles.</title>
        <authorList>
            <person name="Shin N.R."/>
            <person name="Okamura Y."/>
            <person name="Kirsch R."/>
            <person name="Pauchet Y."/>
        </authorList>
    </citation>
    <scope>NUCLEOTIDE SEQUENCE [LARGE SCALE GENOMIC DNA]</scope>
    <source>
        <strain evidence="6">EAD_L_NR</strain>
    </source>
</reference>
<keyword evidence="7" id="KW-1185">Reference proteome</keyword>
<evidence type="ECO:0000256" key="3">
    <source>
        <dbReference type="ARBA" id="ARBA00022729"/>
    </source>
</evidence>
<evidence type="ECO:0008006" key="8">
    <source>
        <dbReference type="Google" id="ProtNLM"/>
    </source>
</evidence>
<name>A0AAV8WCM9_9CUCU</name>
<evidence type="ECO:0000256" key="4">
    <source>
        <dbReference type="ARBA" id="ARBA00022801"/>
    </source>
</evidence>
<proteinExistence type="inferred from homology"/>
<evidence type="ECO:0000256" key="1">
    <source>
        <dbReference type="ARBA" id="ARBA00011079"/>
    </source>
</evidence>
<dbReference type="AlphaFoldDB" id="A0AAV8WCM9"/>
<gene>
    <name evidence="6" type="ORF">NQ315_007082</name>
</gene>
<dbReference type="InterPro" id="IPR029058">
    <property type="entry name" value="AB_hydrolase_fold"/>
</dbReference>
<dbReference type="Pfam" id="PF05577">
    <property type="entry name" value="Peptidase_S28"/>
    <property type="match status" value="1"/>
</dbReference>
<sequence length="140" mass="16249">MLLLCLLLFPIISAQEEGYSFVSKEIRTPLDHFSFSKNNTFLLRYMVNDTFYKPNGPIFFYTGGNENLEVFAQDSGFIFEIAPQFDALIVFAEHRYYGDSLPFGLFSPPEYMGYLSSIQVLADFADLITFLQKNLRHVWR</sequence>
<evidence type="ECO:0000313" key="6">
    <source>
        <dbReference type="EMBL" id="KAJ8924289.1"/>
    </source>
</evidence>
<dbReference type="EMBL" id="JANEYG010000003">
    <property type="protein sequence ID" value="KAJ8924289.1"/>
    <property type="molecule type" value="Genomic_DNA"/>
</dbReference>